<comment type="caution">
    <text evidence="1">The sequence shown here is derived from an EMBL/GenBank/DDBJ whole genome shotgun (WGS) entry which is preliminary data.</text>
</comment>
<proteinExistence type="predicted"/>
<name>A0ABU7I0L4_9PSED</name>
<evidence type="ECO:0000313" key="2">
    <source>
        <dbReference type="Proteomes" id="UP001335100"/>
    </source>
</evidence>
<sequence length="105" mass="11343">MKKPVPDPPPFDFSQFVTAGRAFGPHDYHGNCMFTVREGICTEDALMHACLLLGCIRASACDAAQHLTANDHSLVIGLAQQAELAKALLDSVLEGFIRSGSSRRE</sequence>
<reference evidence="1 2" key="1">
    <citation type="submission" date="2024-01" db="EMBL/GenBank/DDBJ databases">
        <title>Unpublished Manusciprt.</title>
        <authorList>
            <person name="Duman M."/>
            <person name="Valdes E.G."/>
            <person name="Ajmi N."/>
            <person name="Altun S."/>
            <person name="Saticioglu I.B."/>
        </authorList>
    </citation>
    <scope>NUCLEOTIDE SEQUENCE [LARGE SCALE GENOMIC DNA]</scope>
    <source>
        <strain evidence="1 2">148P</strain>
    </source>
</reference>
<gene>
    <name evidence="1" type="ORF">V0R50_29355</name>
</gene>
<evidence type="ECO:0000313" key="1">
    <source>
        <dbReference type="EMBL" id="MEE1937352.1"/>
    </source>
</evidence>
<organism evidence="1 2">
    <name type="scientific">Pseudomonas ulcerans</name>
    <dbReference type="NCBI Taxonomy" id="3115852"/>
    <lineage>
        <taxon>Bacteria</taxon>
        <taxon>Pseudomonadati</taxon>
        <taxon>Pseudomonadota</taxon>
        <taxon>Gammaproteobacteria</taxon>
        <taxon>Pseudomonadales</taxon>
        <taxon>Pseudomonadaceae</taxon>
        <taxon>Pseudomonas</taxon>
    </lineage>
</organism>
<accession>A0ABU7I0L4</accession>
<dbReference type="Proteomes" id="UP001335100">
    <property type="component" value="Unassembled WGS sequence"/>
</dbReference>
<dbReference type="Pfam" id="PF19619">
    <property type="entry name" value="DUF6124"/>
    <property type="match status" value="1"/>
</dbReference>
<dbReference type="EMBL" id="JAZDQJ010000059">
    <property type="protein sequence ID" value="MEE1937352.1"/>
    <property type="molecule type" value="Genomic_DNA"/>
</dbReference>
<protein>
    <submittedName>
        <fullName evidence="1">DUF3077 domain-containing protein</fullName>
    </submittedName>
</protein>
<keyword evidence="2" id="KW-1185">Reference proteome</keyword>
<dbReference type="RefSeq" id="WP_330078007.1">
    <property type="nucleotide sequence ID" value="NZ_JAZDQJ010000059.1"/>
</dbReference>